<dbReference type="AlphaFoldDB" id="A0A2Z6P303"/>
<dbReference type="OrthoDB" id="1725140at2759"/>
<gene>
    <name evidence="2" type="ORF">TSUD_301780</name>
</gene>
<evidence type="ECO:0000313" key="3">
    <source>
        <dbReference type="Proteomes" id="UP000242715"/>
    </source>
</evidence>
<dbReference type="PANTHER" id="PTHR34427">
    <property type="entry name" value="DUF4283 DOMAIN PROTEIN"/>
    <property type="match status" value="1"/>
</dbReference>
<reference evidence="3" key="1">
    <citation type="journal article" date="2017" name="Front. Plant Sci.">
        <title>Climate Clever Clovers: New Paradigm to Reduce the Environmental Footprint of Ruminants by Breeding Low Methanogenic Forages Utilizing Haplotype Variation.</title>
        <authorList>
            <person name="Kaur P."/>
            <person name="Appels R."/>
            <person name="Bayer P.E."/>
            <person name="Keeble-Gagnere G."/>
            <person name="Wang J."/>
            <person name="Hirakawa H."/>
            <person name="Shirasawa K."/>
            <person name="Vercoe P."/>
            <person name="Stefanova K."/>
            <person name="Durmic Z."/>
            <person name="Nichols P."/>
            <person name="Revell C."/>
            <person name="Isobe S.N."/>
            <person name="Edwards D."/>
            <person name="Erskine W."/>
        </authorList>
    </citation>
    <scope>NUCLEOTIDE SEQUENCE [LARGE SCALE GENOMIC DNA]</scope>
    <source>
        <strain evidence="3">cv. Daliak</strain>
    </source>
</reference>
<proteinExistence type="predicted"/>
<feature type="region of interest" description="Disordered" evidence="1">
    <location>
        <begin position="231"/>
        <end position="277"/>
    </location>
</feature>
<protein>
    <submittedName>
        <fullName evidence="2">Uncharacterized protein</fullName>
    </submittedName>
</protein>
<keyword evidence="3" id="KW-1185">Reference proteome</keyword>
<dbReference type="PANTHER" id="PTHR34427:SF5">
    <property type="entry name" value="DUF4283 DOMAIN-CONTAINING PROTEIN"/>
    <property type="match status" value="1"/>
</dbReference>
<dbReference type="Proteomes" id="UP000242715">
    <property type="component" value="Unassembled WGS sequence"/>
</dbReference>
<sequence>MCGGEIINCRLTLLAFEKGIQRKVMRLLLSNSPDLLWGKNCKFQRTGLSNLCWSGRRMFRERSLMAMSRVGFFKKTMDFQSFHERLVMEGQFEVRATYMGGNMVLLQSSCESELSAILSFNKKWWDLCFYKIFPWKPNFLSESREIWIQIYGLPLHAWEESSFKMVAGRFGVFLDFDEATVAKDRFDVARVKLRTVRRGMIDTVLQLLVLGVAYDVWVVEERCSCYEREAEEEEGFRGSVRSNSNSGKQGWKREDDELFSDGNSDSDKSEPTQVLLD</sequence>
<accession>A0A2Z6P303</accession>
<dbReference type="EMBL" id="DF974492">
    <property type="protein sequence ID" value="GAU48923.1"/>
    <property type="molecule type" value="Genomic_DNA"/>
</dbReference>
<evidence type="ECO:0000313" key="2">
    <source>
        <dbReference type="EMBL" id="GAU48923.1"/>
    </source>
</evidence>
<evidence type="ECO:0000256" key="1">
    <source>
        <dbReference type="SAM" id="MobiDB-lite"/>
    </source>
</evidence>
<name>A0A2Z6P303_TRISU</name>
<organism evidence="2 3">
    <name type="scientific">Trifolium subterraneum</name>
    <name type="common">Subterranean clover</name>
    <dbReference type="NCBI Taxonomy" id="3900"/>
    <lineage>
        <taxon>Eukaryota</taxon>
        <taxon>Viridiplantae</taxon>
        <taxon>Streptophyta</taxon>
        <taxon>Embryophyta</taxon>
        <taxon>Tracheophyta</taxon>
        <taxon>Spermatophyta</taxon>
        <taxon>Magnoliopsida</taxon>
        <taxon>eudicotyledons</taxon>
        <taxon>Gunneridae</taxon>
        <taxon>Pentapetalae</taxon>
        <taxon>rosids</taxon>
        <taxon>fabids</taxon>
        <taxon>Fabales</taxon>
        <taxon>Fabaceae</taxon>
        <taxon>Papilionoideae</taxon>
        <taxon>50 kb inversion clade</taxon>
        <taxon>NPAAA clade</taxon>
        <taxon>Hologalegina</taxon>
        <taxon>IRL clade</taxon>
        <taxon>Trifolieae</taxon>
        <taxon>Trifolium</taxon>
    </lineage>
</organism>